<protein>
    <submittedName>
        <fullName evidence="1">Uncharacterized protein</fullName>
    </submittedName>
</protein>
<dbReference type="Proteomes" id="UP001621964">
    <property type="component" value="Unassembled WGS sequence"/>
</dbReference>
<accession>A0ABW8Q5T0</accession>
<evidence type="ECO:0000313" key="2">
    <source>
        <dbReference type="Proteomes" id="UP001621964"/>
    </source>
</evidence>
<name>A0ABW8Q5T0_9NEIS</name>
<dbReference type="RefSeq" id="WP_405386931.1">
    <property type="nucleotide sequence ID" value="NZ_JBJGEB010000012.1"/>
</dbReference>
<dbReference type="EMBL" id="JBJGEB010000012">
    <property type="protein sequence ID" value="MFK7642889.1"/>
    <property type="molecule type" value="Genomic_DNA"/>
</dbReference>
<comment type="caution">
    <text evidence="1">The sequence shown here is derived from an EMBL/GenBank/DDBJ whole genome shotgun (WGS) entry which is preliminary data.</text>
</comment>
<gene>
    <name evidence="1" type="ORF">ACI43T_10390</name>
</gene>
<reference evidence="1 2" key="1">
    <citation type="submission" date="2024-11" db="EMBL/GenBank/DDBJ databases">
        <authorList>
            <person name="Mikucki A.G."/>
            <person name="Kahler C.M."/>
        </authorList>
    </citation>
    <scope>NUCLEOTIDE SEQUENCE [LARGE SCALE GENOMIC DNA]</scope>
    <source>
        <strain evidence="1 2">EXNM717</strain>
    </source>
</reference>
<proteinExistence type="predicted"/>
<keyword evidence="2" id="KW-1185">Reference proteome</keyword>
<organism evidence="1 2">
    <name type="scientific">Neisseria oralis</name>
    <dbReference type="NCBI Taxonomy" id="1107316"/>
    <lineage>
        <taxon>Bacteria</taxon>
        <taxon>Pseudomonadati</taxon>
        <taxon>Pseudomonadota</taxon>
        <taxon>Betaproteobacteria</taxon>
        <taxon>Neisseriales</taxon>
        <taxon>Neisseriaceae</taxon>
        <taxon>Neisseria</taxon>
    </lineage>
</organism>
<evidence type="ECO:0000313" key="1">
    <source>
        <dbReference type="EMBL" id="MFK7642889.1"/>
    </source>
</evidence>
<sequence>MKEYVFKISVIDGSMKVELPSINLNNDSTLPDLMAALTFEFIQSMSNDAVKDQKKFMEGAIDTLRTAKMIEAISKSRERQI</sequence>